<proteinExistence type="predicted"/>
<feature type="domain" description="Apple" evidence="3">
    <location>
        <begin position="104"/>
        <end position="175"/>
    </location>
</feature>
<dbReference type="Pfam" id="PF00024">
    <property type="entry name" value="PAN_1"/>
    <property type="match status" value="2"/>
</dbReference>
<feature type="chain" id="PRO_5008602869" description="Apple domain-containing protein" evidence="2">
    <location>
        <begin position="22"/>
        <end position="270"/>
    </location>
</feature>
<evidence type="ECO:0000259" key="3">
    <source>
        <dbReference type="PROSITE" id="PS50948"/>
    </source>
</evidence>
<dbReference type="OrthoDB" id="5101973at2759"/>
<comment type="caution">
    <text evidence="4">The sequence shown here is derived from an EMBL/GenBank/DDBJ whole genome shotgun (WGS) entry which is preliminary data.</text>
</comment>
<evidence type="ECO:0000313" key="4">
    <source>
        <dbReference type="EMBL" id="OBS20225.1"/>
    </source>
</evidence>
<organism evidence="4 5">
    <name type="scientific">Fusarium poae</name>
    <dbReference type="NCBI Taxonomy" id="36050"/>
    <lineage>
        <taxon>Eukaryota</taxon>
        <taxon>Fungi</taxon>
        <taxon>Dikarya</taxon>
        <taxon>Ascomycota</taxon>
        <taxon>Pezizomycotina</taxon>
        <taxon>Sordariomycetes</taxon>
        <taxon>Hypocreomycetidae</taxon>
        <taxon>Hypocreales</taxon>
        <taxon>Nectriaceae</taxon>
        <taxon>Fusarium</taxon>
    </lineage>
</organism>
<dbReference type="AlphaFoldDB" id="A0A1B8AI36"/>
<gene>
    <name evidence="4" type="ORF">FPOA_06611</name>
</gene>
<dbReference type="Proteomes" id="UP000091967">
    <property type="component" value="Unassembled WGS sequence"/>
</dbReference>
<evidence type="ECO:0000256" key="2">
    <source>
        <dbReference type="SAM" id="SignalP"/>
    </source>
</evidence>
<evidence type="ECO:0000313" key="5">
    <source>
        <dbReference type="Proteomes" id="UP000091967"/>
    </source>
</evidence>
<feature type="signal peptide" evidence="2">
    <location>
        <begin position="1"/>
        <end position="21"/>
    </location>
</feature>
<protein>
    <recommendedName>
        <fullName evidence="3">Apple domain-containing protein</fullName>
    </recommendedName>
</protein>
<evidence type="ECO:0000256" key="1">
    <source>
        <dbReference type="SAM" id="MobiDB-lite"/>
    </source>
</evidence>
<reference evidence="4 5" key="1">
    <citation type="submission" date="2016-06" db="EMBL/GenBank/DDBJ databases">
        <title>Living apart together: crosstalk between the core and supernumerary genomes in a fungal plant pathogen.</title>
        <authorList>
            <person name="Vanheule A."/>
            <person name="Audenaert K."/>
            <person name="Warris S."/>
            <person name="Van De Geest H."/>
            <person name="Schijlen E."/>
            <person name="Hofte M."/>
            <person name="De Saeger S."/>
            <person name="Haesaert G."/>
            <person name="Waalwijk C."/>
            <person name="Van Der Lee T."/>
        </authorList>
    </citation>
    <scope>NUCLEOTIDE SEQUENCE [LARGE SCALE GENOMIC DNA]</scope>
    <source>
        <strain evidence="4 5">2516</strain>
    </source>
</reference>
<feature type="domain" description="Apple" evidence="3">
    <location>
        <begin position="186"/>
        <end position="260"/>
    </location>
</feature>
<dbReference type="InterPro" id="IPR003609">
    <property type="entry name" value="Pan_app"/>
</dbReference>
<sequence>MVQAKIITVALAACFFESVYAGACKPRSSLSTEGQPISSTVASGASSIATETSTMAETFTTAETSTLAITTTSQFLEPSSTTSDSSTTTTAAPADPVCGQHGTCSPASDGCRSRIASNSALYLGECQDICRADANCKSIIYDTQNGNCFLNANIAQDSGFYQQSSPRVEWYDNACDIEKREPDPICGAYGECNQSKCQPMAVSGFYTAETCQQSCASDPNCGSFIFFPSFQGCYTLEKSLFKSGFYEKQTSIGLWFDRACNVQVAEPVKL</sequence>
<dbReference type="EMBL" id="LYXU01000003">
    <property type="protein sequence ID" value="OBS20225.1"/>
    <property type="molecule type" value="Genomic_DNA"/>
</dbReference>
<dbReference type="PROSITE" id="PS50948">
    <property type="entry name" value="PAN"/>
    <property type="match status" value="2"/>
</dbReference>
<keyword evidence="2" id="KW-0732">Signal</keyword>
<feature type="region of interest" description="Disordered" evidence="1">
    <location>
        <begin position="73"/>
        <end position="94"/>
    </location>
</feature>
<accession>A0A1B8AI36</accession>
<name>A0A1B8AI36_FUSPO</name>
<dbReference type="Gene3D" id="3.50.4.10">
    <property type="entry name" value="Hepatocyte Growth Factor"/>
    <property type="match status" value="1"/>
</dbReference>
<keyword evidence="5" id="KW-1185">Reference proteome</keyword>
<dbReference type="OMA" id="RADANCK"/>
<dbReference type="SUPFAM" id="SSF57414">
    <property type="entry name" value="Hairpin loop containing domain-like"/>
    <property type="match status" value="1"/>
</dbReference>